<accession>B6T744</accession>
<dbReference type="GeneID" id="100276233"/>
<organism evidence="2">
    <name type="scientific">Zea mays</name>
    <name type="common">Maize</name>
    <dbReference type="NCBI Taxonomy" id="4577"/>
    <lineage>
        <taxon>Eukaryota</taxon>
        <taxon>Viridiplantae</taxon>
        <taxon>Streptophyta</taxon>
        <taxon>Embryophyta</taxon>
        <taxon>Tracheophyta</taxon>
        <taxon>Spermatophyta</taxon>
        <taxon>Magnoliopsida</taxon>
        <taxon>Liliopsida</taxon>
        <taxon>Poales</taxon>
        <taxon>Poaceae</taxon>
        <taxon>PACMAD clade</taxon>
        <taxon>Panicoideae</taxon>
        <taxon>Andropogonodae</taxon>
        <taxon>Andropogoneae</taxon>
        <taxon>Tripsacinae</taxon>
        <taxon>Zea</taxon>
    </lineage>
</organism>
<feature type="compositionally biased region" description="Basic and acidic residues" evidence="1">
    <location>
        <begin position="99"/>
        <end position="108"/>
    </location>
</feature>
<evidence type="ECO:0000256" key="1">
    <source>
        <dbReference type="SAM" id="MobiDB-lite"/>
    </source>
</evidence>
<sequence>MADSPHSLFIFSAAQETPTAREHLLLAGRDLGLALCSLSLFFTSLSASSPVSMFGRHCALNGQNSMSTVLRRPCRQRAHPFGRVSCCRPGSDGSPSTTGREKKIESAS</sequence>
<reference evidence="2" key="1">
    <citation type="journal article" date="2009" name="Plant Mol. Biol.">
        <title>Insights into corn genes derived from large-scale cDNA sequencing.</title>
        <authorList>
            <person name="Alexandrov N.N."/>
            <person name="Brover V.V."/>
            <person name="Freidin S."/>
            <person name="Troukhan M.E."/>
            <person name="Tatarinova T.V."/>
            <person name="Zhang H."/>
            <person name="Swaller T.J."/>
            <person name="Lu Y.P."/>
            <person name="Bouck J."/>
            <person name="Flavell R.B."/>
            <person name="Feldmann K.A."/>
        </authorList>
    </citation>
    <scope>NUCLEOTIDE SEQUENCE</scope>
</reference>
<dbReference type="KEGG" id="zma:100276233"/>
<evidence type="ECO:0000313" key="2">
    <source>
        <dbReference type="EMBL" id="ACG32927.1"/>
    </source>
</evidence>
<name>B6T744_MAIZE</name>
<proteinExistence type="evidence at transcript level"/>
<feature type="region of interest" description="Disordered" evidence="1">
    <location>
        <begin position="85"/>
        <end position="108"/>
    </location>
</feature>
<dbReference type="EMBL" id="EU960809">
    <property type="protein sequence ID" value="ACG32927.1"/>
    <property type="molecule type" value="mRNA"/>
</dbReference>
<dbReference type="AlphaFoldDB" id="B6T744"/>
<protein>
    <submittedName>
        <fullName evidence="2">Uncharacterized protein</fullName>
    </submittedName>
</protein>
<dbReference type="RefSeq" id="NP_001143543.1">
    <property type="nucleotide sequence ID" value="NM_001150071.2"/>
</dbReference>